<name>K1KIE5_9BURK</name>
<dbReference type="SUPFAM" id="SSF46785">
    <property type="entry name" value="Winged helix' DNA-binding domain"/>
    <property type="match status" value="1"/>
</dbReference>
<dbReference type="AlphaFoldDB" id="K1KIE5"/>
<dbReference type="Pfam" id="PF03466">
    <property type="entry name" value="LysR_substrate"/>
    <property type="match status" value="1"/>
</dbReference>
<feature type="domain" description="HTH lysR-type" evidence="5">
    <location>
        <begin position="5"/>
        <end position="62"/>
    </location>
</feature>
<keyword evidence="7" id="KW-1185">Reference proteome</keyword>
<keyword evidence="2" id="KW-0805">Transcription regulation</keyword>
<dbReference type="Gene3D" id="1.10.10.10">
    <property type="entry name" value="Winged helix-like DNA-binding domain superfamily/Winged helix DNA-binding domain"/>
    <property type="match status" value="1"/>
</dbReference>
<dbReference type="PANTHER" id="PTHR30537:SF3">
    <property type="entry name" value="TRANSCRIPTIONAL REGULATORY PROTEIN"/>
    <property type="match status" value="1"/>
</dbReference>
<dbReference type="OrthoDB" id="8885940at2"/>
<dbReference type="SUPFAM" id="SSF53850">
    <property type="entry name" value="Periplasmic binding protein-like II"/>
    <property type="match status" value="1"/>
</dbReference>
<dbReference type="PANTHER" id="PTHR30537">
    <property type="entry name" value="HTH-TYPE TRANSCRIPTIONAL REGULATOR"/>
    <property type="match status" value="1"/>
</dbReference>
<comment type="similarity">
    <text evidence="1">Belongs to the LysR transcriptional regulatory family.</text>
</comment>
<keyword evidence="3" id="KW-0238">DNA-binding</keyword>
<evidence type="ECO:0000256" key="3">
    <source>
        <dbReference type="ARBA" id="ARBA00023125"/>
    </source>
</evidence>
<dbReference type="InterPro" id="IPR036388">
    <property type="entry name" value="WH-like_DNA-bd_sf"/>
</dbReference>
<evidence type="ECO:0000256" key="4">
    <source>
        <dbReference type="ARBA" id="ARBA00023163"/>
    </source>
</evidence>
<evidence type="ECO:0000259" key="5">
    <source>
        <dbReference type="PROSITE" id="PS50931"/>
    </source>
</evidence>
<accession>K1KIE5</accession>
<dbReference type="InterPro" id="IPR036390">
    <property type="entry name" value="WH_DNA-bd_sf"/>
</dbReference>
<dbReference type="eggNOG" id="COG0583">
    <property type="taxonomic scope" value="Bacteria"/>
</dbReference>
<dbReference type="GO" id="GO:0006351">
    <property type="term" value="P:DNA-templated transcription"/>
    <property type="evidence" value="ECO:0007669"/>
    <property type="project" value="TreeGrafter"/>
</dbReference>
<dbReference type="GO" id="GO:0043565">
    <property type="term" value="F:sequence-specific DNA binding"/>
    <property type="evidence" value="ECO:0007669"/>
    <property type="project" value="TreeGrafter"/>
</dbReference>
<dbReference type="InterPro" id="IPR000847">
    <property type="entry name" value="LysR_HTH_N"/>
</dbReference>
<dbReference type="Pfam" id="PF00126">
    <property type="entry name" value="HTH_1"/>
    <property type="match status" value="1"/>
</dbReference>
<dbReference type="InterPro" id="IPR058163">
    <property type="entry name" value="LysR-type_TF_proteobact-type"/>
</dbReference>
<evidence type="ECO:0000313" key="7">
    <source>
        <dbReference type="Proteomes" id="UP000005835"/>
    </source>
</evidence>
<dbReference type="Gene3D" id="3.40.190.290">
    <property type="match status" value="1"/>
</dbReference>
<gene>
    <name evidence="6" type="ORF">HMPREF9465_00812</name>
</gene>
<evidence type="ECO:0000313" key="6">
    <source>
        <dbReference type="EMBL" id="EKB31544.1"/>
    </source>
</evidence>
<evidence type="ECO:0000256" key="1">
    <source>
        <dbReference type="ARBA" id="ARBA00009437"/>
    </source>
</evidence>
<dbReference type="CDD" id="cd08422">
    <property type="entry name" value="PBP2_CrgA_like"/>
    <property type="match status" value="1"/>
</dbReference>
<proteinExistence type="inferred from homology"/>
<dbReference type="STRING" id="742823.HMPREF9465_00812"/>
<dbReference type="RefSeq" id="WP_005434401.1">
    <property type="nucleotide sequence ID" value="NZ_JH815515.1"/>
</dbReference>
<reference evidence="6 7" key="1">
    <citation type="submission" date="2012-05" db="EMBL/GenBank/DDBJ databases">
        <title>The Genome Sequence of Sutterella wadsworthensis 2_1_59BFAA.</title>
        <authorList>
            <consortium name="The Broad Institute Genome Sequencing Platform"/>
            <person name="Earl A."/>
            <person name="Ward D."/>
            <person name="Feldgarden M."/>
            <person name="Gevers D."/>
            <person name="Daigneault M."/>
            <person name="Strauss J."/>
            <person name="Allen-Vercoe E."/>
            <person name="Walker B."/>
            <person name="Young S.K."/>
            <person name="Zeng Q."/>
            <person name="Gargeya S."/>
            <person name="Fitzgerald M."/>
            <person name="Haas B."/>
            <person name="Abouelleil A."/>
            <person name="Alvarado L."/>
            <person name="Arachchi H.M."/>
            <person name="Berlin A.M."/>
            <person name="Chapman S.B."/>
            <person name="Goldberg J."/>
            <person name="Griggs A."/>
            <person name="Gujja S."/>
            <person name="Hansen M."/>
            <person name="Howarth C."/>
            <person name="Imamovic A."/>
            <person name="Larimer J."/>
            <person name="McCowen C."/>
            <person name="Montmayeur A."/>
            <person name="Murphy C."/>
            <person name="Neiman D."/>
            <person name="Pearson M."/>
            <person name="Priest M."/>
            <person name="Roberts A."/>
            <person name="Saif S."/>
            <person name="Shea T."/>
            <person name="Sisk P."/>
            <person name="Sykes S."/>
            <person name="Wortman J."/>
            <person name="Nusbaum C."/>
            <person name="Birren B."/>
        </authorList>
    </citation>
    <scope>NUCLEOTIDE SEQUENCE [LARGE SCALE GENOMIC DNA]</scope>
    <source>
        <strain evidence="6 7">2_1_59BFAA</strain>
    </source>
</reference>
<dbReference type="InterPro" id="IPR005119">
    <property type="entry name" value="LysR_subst-bd"/>
</dbReference>
<dbReference type="PROSITE" id="PS50931">
    <property type="entry name" value="HTH_LYSR"/>
    <property type="match status" value="1"/>
</dbReference>
<sequence>MSKTDDLSAWRVFVTVARSGTLSAAAKALDVEVSSISRAIGGLEKALGCELIRRNMRPMKLTEAGQAALKRMETILRAHDGLMEALVNDNRALTGRVRLSSAPGFATRKLVPFIREFTEAHPGISVDIQTGGTEADVAKGFVDVAVITGEPTLPGLVYVSRGRNLYLPVASPDYISRNGLPVTPEQLRQHRGYIYAGPVRPETKVLCRGAVSAPVEYGTAVRSTDVLAIREAVLSGMGVAADMPLVQIYEDLAEGKLVPILPGWSRPPVECYIVTNRDAWHMKRVRVFFEWFAAAMRSTFAGYERAVSSFVGLPPDNPPAERTEIRFTESRKRRA</sequence>
<organism evidence="6 7">
    <name type="scientific">Sutterella wadsworthensis 2_1_59BFAA</name>
    <dbReference type="NCBI Taxonomy" id="742823"/>
    <lineage>
        <taxon>Bacteria</taxon>
        <taxon>Pseudomonadati</taxon>
        <taxon>Pseudomonadota</taxon>
        <taxon>Betaproteobacteria</taxon>
        <taxon>Burkholderiales</taxon>
        <taxon>Sutterellaceae</taxon>
        <taxon>Sutterella</taxon>
    </lineage>
</organism>
<dbReference type="HOGENOM" id="CLU_039613_16_2_4"/>
<comment type="caution">
    <text evidence="6">The sequence shown here is derived from an EMBL/GenBank/DDBJ whole genome shotgun (WGS) entry which is preliminary data.</text>
</comment>
<evidence type="ECO:0000256" key="2">
    <source>
        <dbReference type="ARBA" id="ARBA00023015"/>
    </source>
</evidence>
<dbReference type="PATRIC" id="fig|742823.3.peg.815"/>
<dbReference type="GO" id="GO:0003700">
    <property type="term" value="F:DNA-binding transcription factor activity"/>
    <property type="evidence" value="ECO:0007669"/>
    <property type="project" value="InterPro"/>
</dbReference>
<dbReference type="Proteomes" id="UP000005835">
    <property type="component" value="Unassembled WGS sequence"/>
</dbReference>
<protein>
    <recommendedName>
        <fullName evidence="5">HTH lysR-type domain-containing protein</fullName>
    </recommendedName>
</protein>
<keyword evidence="4" id="KW-0804">Transcription</keyword>
<dbReference type="EMBL" id="ADMG01000020">
    <property type="protein sequence ID" value="EKB31544.1"/>
    <property type="molecule type" value="Genomic_DNA"/>
</dbReference>